<dbReference type="EMBL" id="CAIIXF020000002">
    <property type="protein sequence ID" value="CAH1776477.1"/>
    <property type="molecule type" value="Genomic_DNA"/>
</dbReference>
<evidence type="ECO:0000313" key="1">
    <source>
        <dbReference type="EMBL" id="CAH1776477.1"/>
    </source>
</evidence>
<accession>A0A8S4N7N8</accession>
<reference evidence="1" key="1">
    <citation type="submission" date="2022-03" db="EMBL/GenBank/DDBJ databases">
        <authorList>
            <person name="Martin C."/>
        </authorList>
    </citation>
    <scope>NUCLEOTIDE SEQUENCE</scope>
</reference>
<evidence type="ECO:0008006" key="3">
    <source>
        <dbReference type="Google" id="ProtNLM"/>
    </source>
</evidence>
<dbReference type="InterPro" id="IPR052736">
    <property type="entry name" value="Stf3_sulfotransferase"/>
</dbReference>
<dbReference type="PANTHER" id="PTHR36451:SF1">
    <property type="entry name" value="OMEGA-HYDROXY-BETA-DIHYDROMENAQUINONE-9 SULFOTRANSFERASE STF3"/>
    <property type="match status" value="1"/>
</dbReference>
<dbReference type="OrthoDB" id="10044941at2759"/>
<sequence>MYFLDVSIRLLIKWINVIDYYIRALTGVVLFPIDSKRTVLELEALIKERGRQFDFREPCRVQLDCLESDKKINLFGRLAVRNFLGSPAVIRKFLRYVDESPEIRKINITRPIFIVGQMRTGTTFLFNLLAQDESLFSPPFWQISDPTPRELDRNGKDSRIKEAVGNIDLLHIYGPQTQTTHPVDALGPDECELQFMRYFVTRDLPHTVYRNLAPYQRWYRTVDDQTLQNLYQNYKLELQSFIHQAGTQDKTVLRKDSNHASFIRQLLATFPDARVIYTVRDPAEIVPSACSMNESYVELSYFLADIDQKQIGRQVLGHMMHEAECFLAYRKQYDENNQGSSQFMDINYEDFIKAPMATVRCIYEHFGMELSDAAVAKMERYIKESPQYKHGKHIYNAERYGFTVDALRKAFRDYIEYFNVRLT</sequence>
<gene>
    <name evidence="1" type="ORF">OFUS_LOCUS3650</name>
</gene>
<dbReference type="Gene3D" id="3.40.50.300">
    <property type="entry name" value="P-loop containing nucleotide triphosphate hydrolases"/>
    <property type="match status" value="1"/>
</dbReference>
<evidence type="ECO:0000313" key="2">
    <source>
        <dbReference type="Proteomes" id="UP000749559"/>
    </source>
</evidence>
<dbReference type="PANTHER" id="PTHR36451">
    <property type="entry name" value="PAPS-DEPENDENT SULFOTRANSFERASE STF3"/>
    <property type="match status" value="1"/>
</dbReference>
<protein>
    <recommendedName>
        <fullName evidence="3">Sulfotransferase</fullName>
    </recommendedName>
</protein>
<proteinExistence type="predicted"/>
<dbReference type="InterPro" id="IPR027417">
    <property type="entry name" value="P-loop_NTPase"/>
</dbReference>
<dbReference type="AlphaFoldDB" id="A0A8S4N7N8"/>
<name>A0A8S4N7N8_OWEFU</name>
<comment type="caution">
    <text evidence="1">The sequence shown here is derived from an EMBL/GenBank/DDBJ whole genome shotgun (WGS) entry which is preliminary data.</text>
</comment>
<dbReference type="SUPFAM" id="SSF52540">
    <property type="entry name" value="P-loop containing nucleoside triphosphate hydrolases"/>
    <property type="match status" value="1"/>
</dbReference>
<dbReference type="Pfam" id="PF13469">
    <property type="entry name" value="Sulfotransfer_3"/>
    <property type="match status" value="1"/>
</dbReference>
<dbReference type="Proteomes" id="UP000749559">
    <property type="component" value="Unassembled WGS sequence"/>
</dbReference>
<organism evidence="1 2">
    <name type="scientific">Owenia fusiformis</name>
    <name type="common">Polychaete worm</name>
    <dbReference type="NCBI Taxonomy" id="6347"/>
    <lineage>
        <taxon>Eukaryota</taxon>
        <taxon>Metazoa</taxon>
        <taxon>Spiralia</taxon>
        <taxon>Lophotrochozoa</taxon>
        <taxon>Annelida</taxon>
        <taxon>Polychaeta</taxon>
        <taxon>Sedentaria</taxon>
        <taxon>Canalipalpata</taxon>
        <taxon>Sabellida</taxon>
        <taxon>Oweniida</taxon>
        <taxon>Oweniidae</taxon>
        <taxon>Owenia</taxon>
    </lineage>
</organism>
<keyword evidence="2" id="KW-1185">Reference proteome</keyword>